<dbReference type="AlphaFoldDB" id="A0A7G2EK65"/>
<protein>
    <submittedName>
        <fullName evidence="2">(thale cress) hypothetical protein</fullName>
    </submittedName>
</protein>
<feature type="region of interest" description="Disordered" evidence="1">
    <location>
        <begin position="60"/>
        <end position="86"/>
    </location>
</feature>
<dbReference type="Proteomes" id="UP000516314">
    <property type="component" value="Chromosome 3"/>
</dbReference>
<evidence type="ECO:0000313" key="2">
    <source>
        <dbReference type="EMBL" id="CAD5322461.1"/>
    </source>
</evidence>
<organism evidence="2 3">
    <name type="scientific">Arabidopsis thaliana</name>
    <name type="common">Mouse-ear cress</name>
    <dbReference type="NCBI Taxonomy" id="3702"/>
    <lineage>
        <taxon>Eukaryota</taxon>
        <taxon>Viridiplantae</taxon>
        <taxon>Streptophyta</taxon>
        <taxon>Embryophyta</taxon>
        <taxon>Tracheophyta</taxon>
        <taxon>Spermatophyta</taxon>
        <taxon>Magnoliopsida</taxon>
        <taxon>eudicotyledons</taxon>
        <taxon>Gunneridae</taxon>
        <taxon>Pentapetalae</taxon>
        <taxon>rosids</taxon>
        <taxon>malvids</taxon>
        <taxon>Brassicales</taxon>
        <taxon>Brassicaceae</taxon>
        <taxon>Camelineae</taxon>
        <taxon>Arabidopsis</taxon>
    </lineage>
</organism>
<name>A0A7G2EK65_ARATH</name>
<reference evidence="2 3" key="1">
    <citation type="submission" date="2020-09" db="EMBL/GenBank/DDBJ databases">
        <authorList>
            <person name="Ashkenazy H."/>
        </authorList>
    </citation>
    <scope>NUCLEOTIDE SEQUENCE [LARGE SCALE GENOMIC DNA]</scope>
    <source>
        <strain evidence="3">cv. Cdm-0</strain>
    </source>
</reference>
<evidence type="ECO:0000313" key="3">
    <source>
        <dbReference type="Proteomes" id="UP000516314"/>
    </source>
</evidence>
<gene>
    <name evidence="2" type="ORF">AT9943_LOCUS10470</name>
</gene>
<proteinExistence type="predicted"/>
<evidence type="ECO:0000256" key="1">
    <source>
        <dbReference type="SAM" id="MobiDB-lite"/>
    </source>
</evidence>
<sequence length="86" mass="9842">MLIKDIASREFLHLPLNPSWHHFSCWFTEIPTTEETGKEITGGGSRNSWLDERSHIRAVRGGKESLSSPTNHRSCLRRSPKIRTSL</sequence>
<dbReference type="EMBL" id="LR881468">
    <property type="protein sequence ID" value="CAD5322461.1"/>
    <property type="molecule type" value="Genomic_DNA"/>
</dbReference>
<accession>A0A7G2EK65</accession>
<feature type="compositionally biased region" description="Basic residues" evidence="1">
    <location>
        <begin position="74"/>
        <end position="86"/>
    </location>
</feature>